<keyword evidence="1" id="KW-0472">Membrane</keyword>
<feature type="transmembrane region" description="Helical" evidence="1">
    <location>
        <begin position="176"/>
        <end position="196"/>
    </location>
</feature>
<gene>
    <name evidence="3" type="ORF">GII31_06185</name>
</gene>
<feature type="signal peptide" evidence="2">
    <location>
        <begin position="1"/>
        <end position="39"/>
    </location>
</feature>
<dbReference type="PROSITE" id="PS51257">
    <property type="entry name" value="PROKAR_LIPOPROTEIN"/>
    <property type="match status" value="1"/>
</dbReference>
<dbReference type="InterPro" id="IPR008993">
    <property type="entry name" value="TIMP-like_OB-fold"/>
</dbReference>
<dbReference type="Proteomes" id="UP001059836">
    <property type="component" value="Chromosome"/>
</dbReference>
<evidence type="ECO:0000313" key="3">
    <source>
        <dbReference type="EMBL" id="QHN34549.1"/>
    </source>
</evidence>
<dbReference type="SUPFAM" id="SSF50242">
    <property type="entry name" value="TIMP-like"/>
    <property type="match status" value="1"/>
</dbReference>
<evidence type="ECO:0000313" key="4">
    <source>
        <dbReference type="Proteomes" id="UP001059836"/>
    </source>
</evidence>
<proteinExistence type="predicted"/>
<keyword evidence="4" id="KW-1185">Reference proteome</keyword>
<keyword evidence="1" id="KW-1133">Transmembrane helix</keyword>
<name>A0ABX6IFE7_9ACTN</name>
<dbReference type="RefSeq" id="WP_213247770.1">
    <property type="nucleotide sequence ID" value="NZ_CP045806.1"/>
</dbReference>
<accession>A0ABX6IFE7</accession>
<dbReference type="Gene3D" id="2.40.50.120">
    <property type="match status" value="1"/>
</dbReference>
<evidence type="ECO:0000256" key="1">
    <source>
        <dbReference type="SAM" id="Phobius"/>
    </source>
</evidence>
<keyword evidence="2" id="KW-0732">Signal</keyword>
<evidence type="ECO:0000256" key="2">
    <source>
        <dbReference type="SAM" id="SignalP"/>
    </source>
</evidence>
<keyword evidence="1" id="KW-0812">Transmembrane</keyword>
<feature type="chain" id="PRO_5047270087" evidence="2">
    <location>
        <begin position="40"/>
        <end position="201"/>
    </location>
</feature>
<reference evidence="3" key="1">
    <citation type="journal article" date="2021" name="Nat. Microbiol.">
        <title>Cocultivation of an ultrasmall environmental parasitic bacterium with lytic ability against bacteria associated with wastewater foams.</title>
        <authorList>
            <person name="Batinovic S."/>
            <person name="Rose J.J.A."/>
            <person name="Ratcliffe J."/>
            <person name="Seviour R.J."/>
            <person name="Petrovski S."/>
        </authorList>
    </citation>
    <scope>NUCLEOTIDE SEQUENCE</scope>
    <source>
        <strain evidence="3">CON9</strain>
    </source>
</reference>
<protein>
    <submittedName>
        <fullName evidence="3">Uncharacterized protein</fullName>
    </submittedName>
</protein>
<organism evidence="3 4">
    <name type="scientific">Gordonia pseudamarae</name>
    <dbReference type="NCBI Taxonomy" id="2831662"/>
    <lineage>
        <taxon>Bacteria</taxon>
        <taxon>Bacillati</taxon>
        <taxon>Actinomycetota</taxon>
        <taxon>Actinomycetes</taxon>
        <taxon>Mycobacteriales</taxon>
        <taxon>Gordoniaceae</taxon>
        <taxon>Gordonia</taxon>
    </lineage>
</organism>
<dbReference type="EMBL" id="CP045809">
    <property type="protein sequence ID" value="QHN34549.1"/>
    <property type="molecule type" value="Genomic_DNA"/>
</dbReference>
<sequence>MAELTRVLRRPRTRAVVLVAALIACAMLSLAVGTSPACACSCAPRTAEQIADRAGAIIVGTPVSVTEDATGSRSVVRVQRSYKRRLPDTITVVSASPAGACGITLTKGRTRTIVLGWPGGGVTTGDGEWGASLCDNLNSDASSVIAHAGPVFSPVATGPTRTSGESGTGGGNRGHIGIAVAAGAGILLAGGTALMVKRRPG</sequence>